<feature type="domain" description="Hydrogen maturase F dimerization" evidence="4">
    <location>
        <begin position="176"/>
        <end position="273"/>
    </location>
</feature>
<dbReference type="Pfam" id="PF01926">
    <property type="entry name" value="MMR_HSR1"/>
    <property type="match status" value="1"/>
</dbReference>
<dbReference type="Gene3D" id="3.40.50.11410">
    <property type="match status" value="1"/>
</dbReference>
<dbReference type="NCBIfam" id="TIGR00231">
    <property type="entry name" value="small_GTP"/>
    <property type="match status" value="1"/>
</dbReference>
<organism evidence="6 7">
    <name type="scientific">Fusibacter ferrireducens</name>
    <dbReference type="NCBI Taxonomy" id="2785058"/>
    <lineage>
        <taxon>Bacteria</taxon>
        <taxon>Bacillati</taxon>
        <taxon>Bacillota</taxon>
        <taxon>Clostridia</taxon>
        <taxon>Eubacteriales</taxon>
        <taxon>Eubacteriales Family XII. Incertae Sedis</taxon>
        <taxon>Fusibacter</taxon>
    </lineage>
</organism>
<dbReference type="EMBL" id="JADKNH010000003">
    <property type="protein sequence ID" value="MBF4692755.1"/>
    <property type="molecule type" value="Genomic_DNA"/>
</dbReference>
<evidence type="ECO:0000256" key="1">
    <source>
        <dbReference type="ARBA" id="ARBA00022741"/>
    </source>
</evidence>
<keyword evidence="1" id="KW-0547">Nucleotide-binding</keyword>
<dbReference type="InterPro" id="IPR005225">
    <property type="entry name" value="Small_GTP-bd"/>
</dbReference>
<sequence length="398" mass="44681">MNKTPNANRFHIGIYGNRNAGKSSLFNAIIGQDIAVVSEVEGTTTDPVFKAMELIPFGPVVFIDTAGLDDEGLLGNLRVEKTKKMLSRTDYAIYLVDGTAPDVQEYRDMTDTFKKYRIPFMCVVNKSDLMDEVQRQVIRSNFGEVTFVSTKVLSDIHDLNQKLMGQLKILEEEPVIVGDLLPYGSTVVMVVPIDSEAPKGRIILPQVQLIRDCLDHGIKSFVVRDTELEEALKELPKVDLVVTDSQAFAEVSKIVPKHIKLTSFSILFARQKGDIKRLIEGVNAFKALRANAKILISESCTHNYSHEDIGRVKIPKLIRNKISNQVDISFAMGQDFPENPNEFDMIIHCGACMMNRKSMQTRIDLCETQNVYITNYGLALAYFSGILERSIEILNLEI</sequence>
<evidence type="ECO:0000259" key="3">
    <source>
        <dbReference type="Pfam" id="PF01926"/>
    </source>
</evidence>
<dbReference type="Gene3D" id="3.40.50.300">
    <property type="entry name" value="P-loop containing nucleotide triphosphate hydrolases"/>
    <property type="match status" value="1"/>
</dbReference>
<dbReference type="PANTHER" id="PTHR42714">
    <property type="entry name" value="TRNA MODIFICATION GTPASE GTPBP3"/>
    <property type="match status" value="1"/>
</dbReference>
<feature type="domain" description="G" evidence="3">
    <location>
        <begin position="11"/>
        <end position="126"/>
    </location>
</feature>
<dbReference type="InterPro" id="IPR006073">
    <property type="entry name" value="GTP-bd"/>
</dbReference>
<dbReference type="RefSeq" id="WP_194700993.1">
    <property type="nucleotide sequence ID" value="NZ_JADKNH010000003.1"/>
</dbReference>
<evidence type="ECO:0000313" key="6">
    <source>
        <dbReference type="EMBL" id="MBF4692755.1"/>
    </source>
</evidence>
<dbReference type="InterPro" id="IPR027417">
    <property type="entry name" value="P-loop_NTPase"/>
</dbReference>
<dbReference type="PANTHER" id="PTHR42714:SF6">
    <property type="entry name" value="TRANSLATION INITIATION FACTOR IF-2"/>
    <property type="match status" value="1"/>
</dbReference>
<evidence type="ECO:0000259" key="5">
    <source>
        <dbReference type="Pfam" id="PF18133"/>
    </source>
</evidence>
<evidence type="ECO:0000256" key="2">
    <source>
        <dbReference type="ARBA" id="ARBA00023134"/>
    </source>
</evidence>
<dbReference type="CDD" id="cd00880">
    <property type="entry name" value="Era_like"/>
    <property type="match status" value="1"/>
</dbReference>
<dbReference type="Pfam" id="PF18133">
    <property type="entry name" value="HydF_tetramer"/>
    <property type="match status" value="1"/>
</dbReference>
<keyword evidence="7" id="KW-1185">Reference proteome</keyword>
<dbReference type="InterPro" id="IPR041606">
    <property type="entry name" value="HydF_dimer"/>
</dbReference>
<gene>
    <name evidence="6" type="primary">hydF</name>
    <name evidence="6" type="ORF">ISU02_06475</name>
</gene>
<evidence type="ECO:0000259" key="4">
    <source>
        <dbReference type="Pfam" id="PF18128"/>
    </source>
</evidence>
<evidence type="ECO:0000313" key="7">
    <source>
        <dbReference type="Proteomes" id="UP000614200"/>
    </source>
</evidence>
<proteinExistence type="predicted"/>
<dbReference type="NCBIfam" id="TIGR03918">
    <property type="entry name" value="GTP_HydF"/>
    <property type="match status" value="1"/>
</dbReference>
<reference evidence="6 7" key="1">
    <citation type="submission" date="2020-11" db="EMBL/GenBank/DDBJ databases">
        <title>Fusibacter basophilias sp. nov.</title>
        <authorList>
            <person name="Qiu D."/>
        </authorList>
    </citation>
    <scope>NUCLEOTIDE SEQUENCE [LARGE SCALE GENOMIC DNA]</scope>
    <source>
        <strain evidence="6 7">Q10-2</strain>
    </source>
</reference>
<comment type="caution">
    <text evidence="6">The sequence shown here is derived from an EMBL/GenBank/DDBJ whole genome shotgun (WGS) entry which is preliminary data.</text>
</comment>
<dbReference type="InterPro" id="IPR040644">
    <property type="entry name" value="HydF_tetramer"/>
</dbReference>
<keyword evidence="2" id="KW-0342">GTP-binding</keyword>
<dbReference type="InterPro" id="IPR023873">
    <property type="entry name" value="FeFe-hyd_GTPase_HydF"/>
</dbReference>
<accession>A0ABR9ZQM0</accession>
<dbReference type="Pfam" id="PF18128">
    <property type="entry name" value="HydF_dimer"/>
    <property type="match status" value="1"/>
</dbReference>
<dbReference type="Gene3D" id="3.40.50.11420">
    <property type="match status" value="1"/>
</dbReference>
<protein>
    <submittedName>
        <fullName evidence="6">[FeFe] hydrogenase H-cluster maturation GTPase HydF</fullName>
    </submittedName>
</protein>
<name>A0ABR9ZQM0_9FIRM</name>
<dbReference type="Proteomes" id="UP000614200">
    <property type="component" value="Unassembled WGS sequence"/>
</dbReference>
<dbReference type="SUPFAM" id="SSF52540">
    <property type="entry name" value="P-loop containing nucleoside triphosphate hydrolases"/>
    <property type="match status" value="1"/>
</dbReference>
<feature type="domain" description="Hydrogen maturase F tetramerization" evidence="5">
    <location>
        <begin position="277"/>
        <end position="393"/>
    </location>
</feature>